<dbReference type="InterPro" id="IPR012938">
    <property type="entry name" value="Glc/Sorbosone_DH"/>
</dbReference>
<comment type="caution">
    <text evidence="13">The sequence shown here is derived from an EMBL/GenBank/DDBJ whole genome shotgun (WGS) entry which is preliminary data.</text>
</comment>
<accession>A0AAW0JLM4</accession>
<evidence type="ECO:0000256" key="8">
    <source>
        <dbReference type="ARBA" id="ARBA00023180"/>
    </source>
</evidence>
<dbReference type="Proteomes" id="UP000237347">
    <property type="component" value="Unassembled WGS sequence"/>
</dbReference>
<keyword evidence="9" id="KW-0449">Lipoprotein</keyword>
<dbReference type="GO" id="GO:0005886">
    <property type="term" value="C:plasma membrane"/>
    <property type="evidence" value="ECO:0007669"/>
    <property type="project" value="UniProtKB-SubCell"/>
</dbReference>
<dbReference type="PANTHER" id="PTHR19328">
    <property type="entry name" value="HEDGEHOG-INTERACTING PROTEIN"/>
    <property type="match status" value="1"/>
</dbReference>
<protein>
    <submittedName>
        <fullName evidence="13">Hipl1 protein</fullName>
    </submittedName>
</protein>
<dbReference type="Gene3D" id="2.120.10.30">
    <property type="entry name" value="TolB, C-terminal domain"/>
    <property type="match status" value="1"/>
</dbReference>
<evidence type="ECO:0000256" key="3">
    <source>
        <dbReference type="ARBA" id="ARBA00022475"/>
    </source>
</evidence>
<keyword evidence="6" id="KW-0560">Oxidoreductase</keyword>
<name>A0AAW0JLM4_QUESU</name>
<evidence type="ECO:0000256" key="7">
    <source>
        <dbReference type="ARBA" id="ARBA00023136"/>
    </source>
</evidence>
<dbReference type="InterPro" id="IPR011042">
    <property type="entry name" value="6-blade_b-propeller_TolB-like"/>
</dbReference>
<dbReference type="GO" id="GO:0016491">
    <property type="term" value="F:oxidoreductase activity"/>
    <property type="evidence" value="ECO:0007669"/>
    <property type="project" value="UniProtKB-KW"/>
</dbReference>
<dbReference type="PANTHER" id="PTHR19328:SF13">
    <property type="entry name" value="HIPL1 PROTEIN"/>
    <property type="match status" value="1"/>
</dbReference>
<evidence type="ECO:0000256" key="1">
    <source>
        <dbReference type="ARBA" id="ARBA00001931"/>
    </source>
</evidence>
<dbReference type="InterPro" id="IPR011041">
    <property type="entry name" value="Quinoprot_gluc/sorb_DH_b-prop"/>
</dbReference>
<evidence type="ECO:0000256" key="2">
    <source>
        <dbReference type="ARBA" id="ARBA00004193"/>
    </source>
</evidence>
<proteinExistence type="inferred from homology"/>
<dbReference type="EMBL" id="PKMF04000517">
    <property type="protein sequence ID" value="KAK7827679.1"/>
    <property type="molecule type" value="Genomic_DNA"/>
</dbReference>
<dbReference type="Pfam" id="PF07995">
    <property type="entry name" value="GSDH"/>
    <property type="match status" value="1"/>
</dbReference>
<feature type="signal peptide" evidence="11">
    <location>
        <begin position="1"/>
        <end position="23"/>
    </location>
</feature>
<keyword evidence="14" id="KW-1185">Reference proteome</keyword>
<gene>
    <name evidence="13" type="primary">HIPL1_0</name>
    <name evidence="13" type="ORF">CFP56_030911</name>
</gene>
<evidence type="ECO:0000256" key="4">
    <source>
        <dbReference type="ARBA" id="ARBA00022729"/>
    </source>
</evidence>
<evidence type="ECO:0000313" key="14">
    <source>
        <dbReference type="Proteomes" id="UP000237347"/>
    </source>
</evidence>
<reference evidence="13 14" key="1">
    <citation type="journal article" date="2018" name="Sci. Data">
        <title>The draft genome sequence of cork oak.</title>
        <authorList>
            <person name="Ramos A.M."/>
            <person name="Usie A."/>
            <person name="Barbosa P."/>
            <person name="Barros P.M."/>
            <person name="Capote T."/>
            <person name="Chaves I."/>
            <person name="Simoes F."/>
            <person name="Abreu I."/>
            <person name="Carrasquinho I."/>
            <person name="Faro C."/>
            <person name="Guimaraes J.B."/>
            <person name="Mendonca D."/>
            <person name="Nobrega F."/>
            <person name="Rodrigues L."/>
            <person name="Saibo N.J.M."/>
            <person name="Varela M.C."/>
            <person name="Egas C."/>
            <person name="Matos J."/>
            <person name="Miguel C.M."/>
            <person name="Oliveira M.M."/>
            <person name="Ricardo C.P."/>
            <person name="Goncalves S."/>
        </authorList>
    </citation>
    <scope>NUCLEOTIDE SEQUENCE [LARGE SCALE GENOMIC DNA]</scope>
    <source>
        <strain evidence="14">cv. HL8</strain>
    </source>
</reference>
<keyword evidence="3" id="KW-1003">Cell membrane</keyword>
<dbReference type="SUPFAM" id="SSF50952">
    <property type="entry name" value="Soluble quinoprotein glucose dehydrogenase"/>
    <property type="match status" value="1"/>
</dbReference>
<organism evidence="13 14">
    <name type="scientific">Quercus suber</name>
    <name type="common">Cork oak</name>
    <dbReference type="NCBI Taxonomy" id="58331"/>
    <lineage>
        <taxon>Eukaryota</taxon>
        <taxon>Viridiplantae</taxon>
        <taxon>Streptophyta</taxon>
        <taxon>Embryophyta</taxon>
        <taxon>Tracheophyta</taxon>
        <taxon>Spermatophyta</taxon>
        <taxon>Magnoliopsida</taxon>
        <taxon>eudicotyledons</taxon>
        <taxon>Gunneridae</taxon>
        <taxon>Pentapetalae</taxon>
        <taxon>rosids</taxon>
        <taxon>fabids</taxon>
        <taxon>Fagales</taxon>
        <taxon>Fagaceae</taxon>
        <taxon>Quercus</taxon>
    </lineage>
</organism>
<keyword evidence="5" id="KW-0634">PQQ</keyword>
<evidence type="ECO:0000256" key="11">
    <source>
        <dbReference type="SAM" id="SignalP"/>
    </source>
</evidence>
<dbReference type="AlphaFoldDB" id="A0AAW0JLM4"/>
<evidence type="ECO:0000313" key="13">
    <source>
        <dbReference type="EMBL" id="KAK7827679.1"/>
    </source>
</evidence>
<evidence type="ECO:0000256" key="10">
    <source>
        <dbReference type="ARBA" id="ARBA00061483"/>
    </source>
</evidence>
<keyword evidence="7" id="KW-0472">Membrane</keyword>
<feature type="domain" description="Glucose/Sorbosone dehydrogenase" evidence="12">
    <location>
        <begin position="148"/>
        <end position="460"/>
    </location>
</feature>
<keyword evidence="8" id="KW-0325">Glycoprotein</keyword>
<evidence type="ECO:0000259" key="12">
    <source>
        <dbReference type="Pfam" id="PF07995"/>
    </source>
</evidence>
<evidence type="ECO:0000256" key="9">
    <source>
        <dbReference type="ARBA" id="ARBA00023288"/>
    </source>
</evidence>
<comment type="similarity">
    <text evidence="10">Belongs to the PQQ oxidoreductase GdhB family.</text>
</comment>
<keyword evidence="4 11" id="KW-0732">Signal</keyword>
<sequence>MKAFVTILFLLYHFLLLHQPSSSLPLCTDLRAPLISKTPLVFCPYNGSVCCDSAKDLQLQKQFHAMNISDSGCAALMKSILCAMCDQFSAQLFKVESGPREVPVLCSSTLLVNSSQSNRAASKIWLATIPEQSSGGTLGLDVSRPFIDLTDRVFFDSSFGMMGMAFHPNFAHNGRFFASFNCDKIRTPGCSGRCACNTDANCDPSKLSSSNATPPCRYHKVIAEFTANGTISKPSSEQSSSPSEVRRIFTLGLPMAFNHGGQILFGPADGYLYVMVGDGAIRDDPYDFSQNKKSLLGKILRLDIDNLPSANEIGDLNLWGNYSVPQDNPFSEDKDLQPEIWALGLRNPWRCSFDSQRPLYFICADTGQDHYEEVDIITKGGNYGWHDYEGPFLFNPQQSPGGITPANSIHPIFPVLGYNHSDINKKEGSAAISGGYFYRSSTDPCMFGSYLYADLYGNGIWAAAESPENSGNFTTTRIPFGCAHDSPNNCSTIPGSSLPTLGYIYSFGEDNRKDIFILASSGVYRVVRPSRCNYTRSKENVTAISLPTHSSGKKLTNLHRVLSLSFFLSSMLYIVI</sequence>
<evidence type="ECO:0000256" key="6">
    <source>
        <dbReference type="ARBA" id="ARBA00023002"/>
    </source>
</evidence>
<feature type="chain" id="PRO_5043743453" evidence="11">
    <location>
        <begin position="24"/>
        <end position="576"/>
    </location>
</feature>
<comment type="subcellular location">
    <subcellularLocation>
        <location evidence="2">Cell membrane</location>
        <topology evidence="2">Lipid-anchor</topology>
    </subcellularLocation>
</comment>
<comment type="cofactor">
    <cofactor evidence="1">
        <name>pyrroloquinoline quinone</name>
        <dbReference type="ChEBI" id="CHEBI:58442"/>
    </cofactor>
</comment>
<evidence type="ECO:0000256" key="5">
    <source>
        <dbReference type="ARBA" id="ARBA00022891"/>
    </source>
</evidence>
<dbReference type="FunFam" id="2.120.10.30:FF:000067">
    <property type="entry name" value="HHIP-like 1"/>
    <property type="match status" value="1"/>
</dbReference>